<dbReference type="EMBL" id="BMGD01000008">
    <property type="protein sequence ID" value="GGB75492.1"/>
    <property type="molecule type" value="Genomic_DNA"/>
</dbReference>
<feature type="domain" description="Methanolan biosynthesis EpsI" evidence="1">
    <location>
        <begin position="11"/>
        <end position="209"/>
    </location>
</feature>
<proteinExistence type="predicted"/>
<dbReference type="NCBIfam" id="TIGR02914">
    <property type="entry name" value="EpsI_fam"/>
    <property type="match status" value="1"/>
</dbReference>
<comment type="caution">
    <text evidence="2">The sequence shown here is derived from an EMBL/GenBank/DDBJ whole genome shotgun (WGS) entry which is preliminary data.</text>
</comment>
<accession>A0ABQ1JS77</accession>
<reference evidence="3" key="1">
    <citation type="journal article" date="2019" name="Int. J. Syst. Evol. Microbiol.">
        <title>The Global Catalogue of Microorganisms (GCM) 10K type strain sequencing project: providing services to taxonomists for standard genome sequencing and annotation.</title>
        <authorList>
            <consortium name="The Broad Institute Genomics Platform"/>
            <consortium name="The Broad Institute Genome Sequencing Center for Infectious Disease"/>
            <person name="Wu L."/>
            <person name="Ma J."/>
        </authorList>
    </citation>
    <scope>NUCLEOTIDE SEQUENCE [LARGE SCALE GENOMIC DNA]</scope>
    <source>
        <strain evidence="3">CGMCC 1.12851</strain>
    </source>
</reference>
<evidence type="ECO:0000313" key="3">
    <source>
        <dbReference type="Proteomes" id="UP000614261"/>
    </source>
</evidence>
<dbReference type="InterPro" id="IPR014263">
    <property type="entry name" value="Methanolan_biosynth_EpsI"/>
</dbReference>
<protein>
    <recommendedName>
        <fullName evidence="1">Methanolan biosynthesis EpsI domain-containing protein</fullName>
    </recommendedName>
</protein>
<gene>
    <name evidence="2" type="ORF">GCM10010833_33400</name>
</gene>
<dbReference type="Proteomes" id="UP000614261">
    <property type="component" value="Unassembled WGS sequence"/>
</dbReference>
<evidence type="ECO:0000259" key="1">
    <source>
        <dbReference type="Pfam" id="PF11984"/>
    </source>
</evidence>
<name>A0ABQ1JS77_9SPHN</name>
<sequence length="224" mass="23813">MPTRRELILAGILAAGGAAGLALGPVGAGRRNSANGPKIAGQLPKQVAGWAGQTTVDAILPPDDGLTDQTYGEVVIRRFVDGRSPPITLVIAQDAVQGFASQLHRPETCYPASGFSIKRQESYELQAGGRNIPAGFLEAERGSRRDAVLYWTRLGDSFPQDIWQQRAAIIKGALTGFSTRGILVRLSQRAADASRDRGQLADFAAELLEYSSPELDAILLGTAS</sequence>
<dbReference type="Pfam" id="PF11984">
    <property type="entry name" value="DUF3485"/>
    <property type="match status" value="1"/>
</dbReference>
<organism evidence="2 3">
    <name type="scientific">Blastomonas aquatica</name>
    <dbReference type="NCBI Taxonomy" id="1510276"/>
    <lineage>
        <taxon>Bacteria</taxon>
        <taxon>Pseudomonadati</taxon>
        <taxon>Pseudomonadota</taxon>
        <taxon>Alphaproteobacteria</taxon>
        <taxon>Sphingomonadales</taxon>
        <taxon>Sphingomonadaceae</taxon>
        <taxon>Blastomonas</taxon>
    </lineage>
</organism>
<evidence type="ECO:0000313" key="2">
    <source>
        <dbReference type="EMBL" id="GGB75492.1"/>
    </source>
</evidence>
<dbReference type="RefSeq" id="WP_188515593.1">
    <property type="nucleotide sequence ID" value="NZ_BMGD01000008.1"/>
</dbReference>
<keyword evidence="3" id="KW-1185">Reference proteome</keyword>